<proteinExistence type="predicted"/>
<reference evidence="1 2" key="1">
    <citation type="submission" date="2019-02" db="EMBL/GenBank/DDBJ databases">
        <title>Opniocepnalus argus genome.</title>
        <authorList>
            <person name="Zhou C."/>
            <person name="Xiao S."/>
        </authorList>
    </citation>
    <scope>NUCLEOTIDE SEQUENCE [LARGE SCALE GENOMIC DNA]</scope>
    <source>
        <strain evidence="1">OARG1902GOOAL</strain>
        <tissue evidence="1">Muscle</tissue>
    </source>
</reference>
<evidence type="ECO:0000313" key="2">
    <source>
        <dbReference type="Proteomes" id="UP000503349"/>
    </source>
</evidence>
<dbReference type="AlphaFoldDB" id="A0A6G1PW77"/>
<evidence type="ECO:0000313" key="1">
    <source>
        <dbReference type="EMBL" id="KAF3694512.1"/>
    </source>
</evidence>
<gene>
    <name evidence="1" type="ORF">EXN66_Car010188</name>
</gene>
<dbReference type="Proteomes" id="UP000503349">
    <property type="component" value="Chromosome 10"/>
</dbReference>
<organism evidence="1 2">
    <name type="scientific">Channa argus</name>
    <name type="common">Northern snakehead</name>
    <name type="synonym">Ophicephalus argus</name>
    <dbReference type="NCBI Taxonomy" id="215402"/>
    <lineage>
        <taxon>Eukaryota</taxon>
        <taxon>Metazoa</taxon>
        <taxon>Chordata</taxon>
        <taxon>Craniata</taxon>
        <taxon>Vertebrata</taxon>
        <taxon>Euteleostomi</taxon>
        <taxon>Actinopterygii</taxon>
        <taxon>Neopterygii</taxon>
        <taxon>Teleostei</taxon>
        <taxon>Neoteleostei</taxon>
        <taxon>Acanthomorphata</taxon>
        <taxon>Anabantaria</taxon>
        <taxon>Anabantiformes</taxon>
        <taxon>Channoidei</taxon>
        <taxon>Channidae</taxon>
        <taxon>Channa</taxon>
    </lineage>
</organism>
<name>A0A6G1PW77_CHAAH</name>
<dbReference type="EMBL" id="CM015721">
    <property type="protein sequence ID" value="KAF3694512.1"/>
    <property type="molecule type" value="Genomic_DNA"/>
</dbReference>
<sequence>MGKLMQKLAHPDIVIMEDELLRLRTTAPYKLVITNQDTTSNRPCRGKHLEKD</sequence>
<accession>A0A6G1PW77</accession>
<reference evidence="2" key="2">
    <citation type="submission" date="2019-02" db="EMBL/GenBank/DDBJ databases">
        <title>Opniocepnalus argus Var Kimnra genome.</title>
        <authorList>
            <person name="Zhou C."/>
            <person name="Xiao S."/>
        </authorList>
    </citation>
    <scope>NUCLEOTIDE SEQUENCE [LARGE SCALE GENOMIC DNA]</scope>
</reference>
<protein>
    <submittedName>
        <fullName evidence="1">Uncharacterized protein</fullName>
    </submittedName>
</protein>
<keyword evidence="2" id="KW-1185">Reference proteome</keyword>